<name>A0A2G3PSK8_WILMA</name>
<dbReference type="InterPro" id="IPR050287">
    <property type="entry name" value="MTA/SAH_deaminase"/>
</dbReference>
<evidence type="ECO:0000256" key="3">
    <source>
        <dbReference type="ARBA" id="ARBA00022833"/>
    </source>
</evidence>
<evidence type="ECO:0000313" key="6">
    <source>
        <dbReference type="Proteomes" id="UP000225108"/>
    </source>
</evidence>
<reference evidence="5 6" key="1">
    <citation type="submission" date="2017-10" db="EMBL/GenBank/DDBJ databases">
        <title>The draft genome sequence of Williamsia sp. BULT 1.1 isolated from the semi-arid grassland soils from South Africa.</title>
        <authorList>
            <person name="Kabwe M.H."/>
            <person name="Govender N."/>
            <person name="Mutseka Lunga P."/>
            <person name="Vikram S."/>
            <person name="Makhalanyane T.P."/>
        </authorList>
    </citation>
    <scope>NUCLEOTIDE SEQUENCE [LARGE SCALE GENOMIC DNA]</scope>
    <source>
        <strain evidence="5 6">BULT 1.1</strain>
    </source>
</reference>
<organism evidence="5 6">
    <name type="scientific">Williamsia marianensis</name>
    <dbReference type="NCBI Taxonomy" id="85044"/>
    <lineage>
        <taxon>Bacteria</taxon>
        <taxon>Bacillati</taxon>
        <taxon>Actinomycetota</taxon>
        <taxon>Actinomycetes</taxon>
        <taxon>Mycobacteriales</taxon>
        <taxon>Nocardiaceae</taxon>
        <taxon>Williamsia</taxon>
    </lineage>
</organism>
<evidence type="ECO:0000256" key="1">
    <source>
        <dbReference type="ARBA" id="ARBA00022723"/>
    </source>
</evidence>
<evidence type="ECO:0000256" key="2">
    <source>
        <dbReference type="ARBA" id="ARBA00022801"/>
    </source>
</evidence>
<keyword evidence="3" id="KW-0862">Zinc</keyword>
<dbReference type="AlphaFoldDB" id="A0A2G3PSK8"/>
<protein>
    <submittedName>
        <fullName evidence="5">8-oxoguanine deaminase</fullName>
    </submittedName>
</protein>
<dbReference type="Gene3D" id="3.20.20.140">
    <property type="entry name" value="Metal-dependent hydrolases"/>
    <property type="match status" value="1"/>
</dbReference>
<dbReference type="GO" id="GO:0046872">
    <property type="term" value="F:metal ion binding"/>
    <property type="evidence" value="ECO:0007669"/>
    <property type="project" value="UniProtKB-KW"/>
</dbReference>
<evidence type="ECO:0000259" key="4">
    <source>
        <dbReference type="Pfam" id="PF01979"/>
    </source>
</evidence>
<keyword evidence="2" id="KW-0378">Hydrolase</keyword>
<dbReference type="RefSeq" id="WP_099382126.1">
    <property type="nucleotide sequence ID" value="NZ_PEBD01000004.1"/>
</dbReference>
<dbReference type="Gene3D" id="2.30.40.10">
    <property type="entry name" value="Urease, subunit C, domain 1"/>
    <property type="match status" value="1"/>
</dbReference>
<dbReference type="Proteomes" id="UP000225108">
    <property type="component" value="Unassembled WGS sequence"/>
</dbReference>
<dbReference type="SUPFAM" id="SSF51556">
    <property type="entry name" value="Metallo-dependent hydrolases"/>
    <property type="match status" value="1"/>
</dbReference>
<dbReference type="InterPro" id="IPR032466">
    <property type="entry name" value="Metal_Hydrolase"/>
</dbReference>
<dbReference type="NCBIfam" id="NF006055">
    <property type="entry name" value="PRK08203.1"/>
    <property type="match status" value="1"/>
</dbReference>
<comment type="caution">
    <text evidence="5">The sequence shown here is derived from an EMBL/GenBank/DDBJ whole genome shotgun (WGS) entry which is preliminary data.</text>
</comment>
<dbReference type="SUPFAM" id="SSF51338">
    <property type="entry name" value="Composite domain of metallo-dependent hydrolases"/>
    <property type="match status" value="1"/>
</dbReference>
<dbReference type="GO" id="GO:0016814">
    <property type="term" value="F:hydrolase activity, acting on carbon-nitrogen (but not peptide) bonds, in cyclic amidines"/>
    <property type="evidence" value="ECO:0007669"/>
    <property type="project" value="UniProtKB-ARBA"/>
</dbReference>
<dbReference type="InterPro" id="IPR006680">
    <property type="entry name" value="Amidohydro-rel"/>
</dbReference>
<dbReference type="EMBL" id="PEBD01000004">
    <property type="protein sequence ID" value="PHV68848.1"/>
    <property type="molecule type" value="Genomic_DNA"/>
</dbReference>
<proteinExistence type="predicted"/>
<dbReference type="GO" id="GO:0019239">
    <property type="term" value="F:deaminase activity"/>
    <property type="evidence" value="ECO:0007669"/>
    <property type="project" value="UniProtKB-ARBA"/>
</dbReference>
<dbReference type="PANTHER" id="PTHR43794:SF11">
    <property type="entry name" value="AMIDOHYDROLASE-RELATED DOMAIN-CONTAINING PROTEIN"/>
    <property type="match status" value="1"/>
</dbReference>
<dbReference type="InterPro" id="IPR011059">
    <property type="entry name" value="Metal-dep_hydrolase_composite"/>
</dbReference>
<feature type="domain" description="Amidohydrolase-related" evidence="4">
    <location>
        <begin position="57"/>
        <end position="422"/>
    </location>
</feature>
<gene>
    <name evidence="5" type="ORF">CSW57_06795</name>
</gene>
<dbReference type="Pfam" id="PF01979">
    <property type="entry name" value="Amidohydro_1"/>
    <property type="match status" value="1"/>
</dbReference>
<sequence>MTTVVENAYVITMDAGHREIASGSVVFDGNRITDVIDGKVDPAMADGAEIVDGRGCILTPGLVNTHHHLYQWLTRGLAADHTLFQWLTTLYPVWAGIDENAVNVAATGALGWLALSGCTTSTDHHYVFPKEGGDMLAAEIIAAQTVGLRFHPTRGSMDLSEKDGGLPPDSVVETIDQIMSASADAIDRWHDPGPDAMVKIALAPCSPFSVTADLLRASAELAREKRVRLHTHLAETEDESAYTADRFGCTPIEYMETVGWLGPDVWFAHGVHFDDHAITTLATSGSSVAHCPSSNGRLGAGTARARDLLAAGVPVGLGVDGAASNESSRILEEAHQAVLMARATGGPTALTTRQALEMATLGGARALGCQESIGSIESGKLADMVLWRRDGLGHAGIADPVAALVLGAVPPVERLWVNGKTVVRAGELTTIDAEATAAEVAAAHDVLIAKAG</sequence>
<keyword evidence="1" id="KW-0479">Metal-binding</keyword>
<accession>A0A2G3PSK8</accession>
<dbReference type="PANTHER" id="PTHR43794">
    <property type="entry name" value="AMINOHYDROLASE SSNA-RELATED"/>
    <property type="match status" value="1"/>
</dbReference>
<dbReference type="CDD" id="cd01298">
    <property type="entry name" value="ATZ_TRZ_like"/>
    <property type="match status" value="1"/>
</dbReference>
<dbReference type="FunFam" id="3.20.20.140:FF:000014">
    <property type="entry name" value="5-methylthioadenosine/S-adenosylhomocysteine deaminase"/>
    <property type="match status" value="1"/>
</dbReference>
<evidence type="ECO:0000313" key="5">
    <source>
        <dbReference type="EMBL" id="PHV68848.1"/>
    </source>
</evidence>